<comment type="similarity">
    <text evidence="3">Belongs to the Nudix hydrolase family. NudK subfamily.</text>
</comment>
<comment type="catalytic activity">
    <reaction evidence="1">
        <text>GDP-alpha-D-mannose + H2O = alpha-D-mannose 1-phosphate + GMP + 2 H(+)</text>
        <dbReference type="Rhea" id="RHEA:27978"/>
        <dbReference type="ChEBI" id="CHEBI:15377"/>
        <dbReference type="ChEBI" id="CHEBI:15378"/>
        <dbReference type="ChEBI" id="CHEBI:57527"/>
        <dbReference type="ChEBI" id="CHEBI:58115"/>
        <dbReference type="ChEBI" id="CHEBI:58409"/>
    </reaction>
</comment>
<evidence type="ECO:0000259" key="9">
    <source>
        <dbReference type="PROSITE" id="PS51462"/>
    </source>
</evidence>
<evidence type="ECO:0000256" key="2">
    <source>
        <dbReference type="ARBA" id="ARBA00001946"/>
    </source>
</evidence>
<dbReference type="Gene3D" id="3.90.79.10">
    <property type="entry name" value="Nucleoside Triphosphate Pyrophosphohydrolase"/>
    <property type="match status" value="1"/>
</dbReference>
<protein>
    <recommendedName>
        <fullName evidence="4">GDP-mannose pyrophosphatase</fullName>
    </recommendedName>
    <alternativeName>
        <fullName evidence="6">GDP-mannose hydrolase</fullName>
    </alternativeName>
    <alternativeName>
        <fullName evidence="7">GDPMK</fullName>
    </alternativeName>
</protein>
<evidence type="ECO:0000256" key="7">
    <source>
        <dbReference type="ARBA" id="ARBA00032272"/>
    </source>
</evidence>
<organism evidence="10">
    <name type="scientific">Desulfomonile tiedjei</name>
    <dbReference type="NCBI Taxonomy" id="2358"/>
    <lineage>
        <taxon>Bacteria</taxon>
        <taxon>Pseudomonadati</taxon>
        <taxon>Thermodesulfobacteriota</taxon>
        <taxon>Desulfomonilia</taxon>
        <taxon>Desulfomonilales</taxon>
        <taxon>Desulfomonilaceae</taxon>
        <taxon>Desulfomonile</taxon>
    </lineage>
</organism>
<dbReference type="GO" id="GO:0006753">
    <property type="term" value="P:nucleoside phosphate metabolic process"/>
    <property type="evidence" value="ECO:0007669"/>
    <property type="project" value="TreeGrafter"/>
</dbReference>
<name>A0A7C4AQX3_9BACT</name>
<dbReference type="GO" id="GO:0019693">
    <property type="term" value="P:ribose phosphate metabolic process"/>
    <property type="evidence" value="ECO:0007669"/>
    <property type="project" value="TreeGrafter"/>
</dbReference>
<dbReference type="InterPro" id="IPR015797">
    <property type="entry name" value="NUDIX_hydrolase-like_dom_sf"/>
</dbReference>
<proteinExistence type="inferred from homology"/>
<gene>
    <name evidence="10" type="ORF">ENV54_03050</name>
</gene>
<evidence type="ECO:0000256" key="4">
    <source>
        <dbReference type="ARBA" id="ARBA00016377"/>
    </source>
</evidence>
<dbReference type="GO" id="GO:0016787">
    <property type="term" value="F:hydrolase activity"/>
    <property type="evidence" value="ECO:0007669"/>
    <property type="project" value="UniProtKB-KW"/>
</dbReference>
<accession>A0A7C4AQX3</accession>
<dbReference type="Pfam" id="PF00293">
    <property type="entry name" value="NUDIX"/>
    <property type="match status" value="1"/>
</dbReference>
<comment type="caution">
    <text evidence="10">The sequence shown here is derived from an EMBL/GenBank/DDBJ whole genome shotgun (WGS) entry which is preliminary data.</text>
</comment>
<dbReference type="CDD" id="cd03424">
    <property type="entry name" value="NUDIX_ADPRase_Nudt5_UGPPase_Nudt14"/>
    <property type="match status" value="1"/>
</dbReference>
<sequence>MEDGQKDKALTWELVESRTDRVYNLFSVAIHKNVSPRTGNVHEFQVLNSPDWVAIIPITSDDKMVLVKQYRHGSGEISLEPPGGLVKSGQSPEQSGLEELEEETGYRSSSVELLGWLYPMPALFSNKFWVYLARDVVPTGKKNPDETEEVQTVIMPVAEVRDAVRTGGINCAVMVAALHLFFDKIKEMA</sequence>
<comment type="cofactor">
    <cofactor evidence="2">
        <name>Mg(2+)</name>
        <dbReference type="ChEBI" id="CHEBI:18420"/>
    </cofactor>
</comment>
<evidence type="ECO:0000256" key="1">
    <source>
        <dbReference type="ARBA" id="ARBA00000847"/>
    </source>
</evidence>
<evidence type="ECO:0000256" key="3">
    <source>
        <dbReference type="ARBA" id="ARBA00007275"/>
    </source>
</evidence>
<evidence type="ECO:0000256" key="5">
    <source>
        <dbReference type="ARBA" id="ARBA00022801"/>
    </source>
</evidence>
<reference evidence="10" key="1">
    <citation type="journal article" date="2020" name="mSystems">
        <title>Genome- and Community-Level Interaction Insights into Carbon Utilization and Element Cycling Functions of Hydrothermarchaeota in Hydrothermal Sediment.</title>
        <authorList>
            <person name="Zhou Z."/>
            <person name="Liu Y."/>
            <person name="Xu W."/>
            <person name="Pan J."/>
            <person name="Luo Z.H."/>
            <person name="Li M."/>
        </authorList>
    </citation>
    <scope>NUCLEOTIDE SEQUENCE [LARGE SCALE GENOMIC DNA]</scope>
    <source>
        <strain evidence="10">SpSt-769</strain>
    </source>
</reference>
<dbReference type="EMBL" id="DTGT01000098">
    <property type="protein sequence ID" value="HGH60259.1"/>
    <property type="molecule type" value="Genomic_DNA"/>
</dbReference>
<dbReference type="PANTHER" id="PTHR11839:SF18">
    <property type="entry name" value="NUDIX HYDROLASE DOMAIN-CONTAINING PROTEIN"/>
    <property type="match status" value="1"/>
</dbReference>
<keyword evidence="5 10" id="KW-0378">Hydrolase</keyword>
<evidence type="ECO:0000256" key="6">
    <source>
        <dbReference type="ARBA" id="ARBA00032162"/>
    </source>
</evidence>
<dbReference type="PANTHER" id="PTHR11839">
    <property type="entry name" value="UDP/ADP-SUGAR PYROPHOSPHATASE"/>
    <property type="match status" value="1"/>
</dbReference>
<dbReference type="SUPFAM" id="SSF55811">
    <property type="entry name" value="Nudix"/>
    <property type="match status" value="1"/>
</dbReference>
<dbReference type="InterPro" id="IPR000086">
    <property type="entry name" value="NUDIX_hydrolase_dom"/>
</dbReference>
<dbReference type="AlphaFoldDB" id="A0A7C4AQX3"/>
<evidence type="ECO:0000256" key="8">
    <source>
        <dbReference type="SAM" id="MobiDB-lite"/>
    </source>
</evidence>
<dbReference type="PROSITE" id="PS51462">
    <property type="entry name" value="NUDIX"/>
    <property type="match status" value="1"/>
</dbReference>
<evidence type="ECO:0000313" key="10">
    <source>
        <dbReference type="EMBL" id="HGH60259.1"/>
    </source>
</evidence>
<feature type="region of interest" description="Disordered" evidence="8">
    <location>
        <begin position="77"/>
        <end position="102"/>
    </location>
</feature>
<dbReference type="GO" id="GO:0005829">
    <property type="term" value="C:cytosol"/>
    <property type="evidence" value="ECO:0007669"/>
    <property type="project" value="TreeGrafter"/>
</dbReference>
<feature type="domain" description="Nudix hydrolase" evidence="9">
    <location>
        <begin position="48"/>
        <end position="177"/>
    </location>
</feature>